<keyword evidence="1" id="KW-0732">Signal</keyword>
<reference evidence="2 3" key="1">
    <citation type="journal article" date="2019" name="Genome Biol. Evol.">
        <title>Insights into the evolution of the New World diploid cottons (Gossypium, subgenus Houzingenia) based on genome sequencing.</title>
        <authorList>
            <person name="Grover C.E."/>
            <person name="Arick M.A. 2nd"/>
            <person name="Thrash A."/>
            <person name="Conover J.L."/>
            <person name="Sanders W.S."/>
            <person name="Peterson D.G."/>
            <person name="Frelichowski J.E."/>
            <person name="Scheffler J.A."/>
            <person name="Scheffler B.E."/>
            <person name="Wendel J.F."/>
        </authorList>
    </citation>
    <scope>NUCLEOTIDE SEQUENCE [LARGE SCALE GENOMIC DNA]</scope>
    <source>
        <strain evidence="2">8</strain>
        <tissue evidence="2">Leaf</tissue>
    </source>
</reference>
<evidence type="ECO:0000313" key="3">
    <source>
        <dbReference type="Proteomes" id="UP000593578"/>
    </source>
</evidence>
<gene>
    <name evidence="2" type="ORF">Gorai_009766</name>
</gene>
<feature type="non-terminal residue" evidence="2">
    <location>
        <position position="1"/>
    </location>
</feature>
<accession>A0A7J8PU26</accession>
<evidence type="ECO:0000313" key="2">
    <source>
        <dbReference type="EMBL" id="MBA0592794.1"/>
    </source>
</evidence>
<organism evidence="2 3">
    <name type="scientific">Gossypium raimondii</name>
    <name type="common">Peruvian cotton</name>
    <name type="synonym">Gossypium klotzschianum subsp. raimondii</name>
    <dbReference type="NCBI Taxonomy" id="29730"/>
    <lineage>
        <taxon>Eukaryota</taxon>
        <taxon>Viridiplantae</taxon>
        <taxon>Streptophyta</taxon>
        <taxon>Embryophyta</taxon>
        <taxon>Tracheophyta</taxon>
        <taxon>Spermatophyta</taxon>
        <taxon>Magnoliopsida</taxon>
        <taxon>eudicotyledons</taxon>
        <taxon>Gunneridae</taxon>
        <taxon>Pentapetalae</taxon>
        <taxon>rosids</taxon>
        <taxon>malvids</taxon>
        <taxon>Malvales</taxon>
        <taxon>Malvaceae</taxon>
        <taxon>Malvoideae</taxon>
        <taxon>Gossypium</taxon>
    </lineage>
</organism>
<feature type="signal peptide" evidence="1">
    <location>
        <begin position="1"/>
        <end position="19"/>
    </location>
</feature>
<dbReference type="Proteomes" id="UP000593578">
    <property type="component" value="Unassembled WGS sequence"/>
</dbReference>
<feature type="chain" id="PRO_5029468542" evidence="1">
    <location>
        <begin position="20"/>
        <end position="37"/>
    </location>
</feature>
<dbReference type="EMBL" id="JABEZZ010000008">
    <property type="protein sequence ID" value="MBA0592794.1"/>
    <property type="molecule type" value="Genomic_DNA"/>
</dbReference>
<evidence type="ECO:0000256" key="1">
    <source>
        <dbReference type="SAM" id="SignalP"/>
    </source>
</evidence>
<name>A0A7J8PU26_GOSRA</name>
<sequence length="37" mass="3946">SLFSHLVLVKLAGITAALALTHKSLAISAHNPDFFKI</sequence>
<protein>
    <submittedName>
        <fullName evidence="2">Uncharacterized protein</fullName>
    </submittedName>
</protein>
<dbReference type="AlphaFoldDB" id="A0A7J8PU26"/>
<comment type="caution">
    <text evidence="2">The sequence shown here is derived from an EMBL/GenBank/DDBJ whole genome shotgun (WGS) entry which is preliminary data.</text>
</comment>
<proteinExistence type="predicted"/>